<reference evidence="4 5" key="1">
    <citation type="submission" date="2023-12" db="EMBL/GenBank/DDBJ databases">
        <title>Streptomyces sp. V4-01.</title>
        <authorList>
            <person name="Somphong A."/>
            <person name="Phongsopitanun W."/>
        </authorList>
    </citation>
    <scope>NUCLEOTIDE SEQUENCE [LARGE SCALE GENOMIC DNA]</scope>
    <source>
        <strain evidence="4 5">V4-01</strain>
    </source>
</reference>
<dbReference type="Pfam" id="PF11799">
    <property type="entry name" value="IMS_C"/>
    <property type="match status" value="1"/>
</dbReference>
<dbReference type="Proteomes" id="UP001344658">
    <property type="component" value="Unassembled WGS sequence"/>
</dbReference>
<name>A0ABU7P5R6_9ACTN</name>
<keyword evidence="5" id="KW-1185">Reference proteome</keyword>
<proteinExistence type="predicted"/>
<dbReference type="InterPro" id="IPR017961">
    <property type="entry name" value="DNA_pol_Y-fam_little_finger"/>
</dbReference>
<gene>
    <name evidence="4" type="ORF">V2S66_04050</name>
</gene>
<dbReference type="Gene3D" id="1.10.150.20">
    <property type="entry name" value="5' to 3' exonuclease, C-terminal subdomain"/>
    <property type="match status" value="1"/>
</dbReference>
<dbReference type="PANTHER" id="PTHR35369:SF2">
    <property type="entry name" value="BLR3025 PROTEIN"/>
    <property type="match status" value="1"/>
</dbReference>
<sequence length="332" mass="34964">MLHIRCRPGTTEADHRALLTLIHRVSPAVQALPPSAALVEVAGALRYWGASAYDLAERIRTRAAADLGVEVRIGGGPTWAIAAMASKCPPPVTVVSDPSGRSGLSDFSDLAGRSGGRDGVRAFLDPLPVGMLHGIGPAQAAQLEAYGLRTVGLLAAAPEAAVGRIVGDRAGRLLRERARGVDARAVTPSELPGTAAERRVLTAGTSDRRVVRAALLEAAATLDDRLRRRRRTPGVLALEVALDGGSTLTRTRQDATDDPRACLTRMFEALDLRRTRVRGVTVTADRLTPVGVAAATGRISLLHQVREHRRRTAPAMAPGAVRPPTPALPKAG</sequence>
<comment type="caution">
    <text evidence="4">The sequence shown here is derived from an EMBL/GenBank/DDBJ whole genome shotgun (WGS) entry which is preliminary data.</text>
</comment>
<dbReference type="Pfam" id="PF11798">
    <property type="entry name" value="IMS_HHH"/>
    <property type="match status" value="1"/>
</dbReference>
<dbReference type="RefSeq" id="WP_330793023.1">
    <property type="nucleotide sequence ID" value="NZ_JAZEWV010000002.1"/>
</dbReference>
<dbReference type="PANTHER" id="PTHR35369">
    <property type="entry name" value="BLR3025 PROTEIN-RELATED"/>
    <property type="match status" value="1"/>
</dbReference>
<evidence type="ECO:0000256" key="2">
    <source>
        <dbReference type="SAM" id="MobiDB-lite"/>
    </source>
</evidence>
<evidence type="ECO:0000256" key="1">
    <source>
        <dbReference type="ARBA" id="ARBA00022763"/>
    </source>
</evidence>
<dbReference type="InterPro" id="IPR043502">
    <property type="entry name" value="DNA/RNA_pol_sf"/>
</dbReference>
<evidence type="ECO:0000313" key="4">
    <source>
        <dbReference type="EMBL" id="MEE4541140.1"/>
    </source>
</evidence>
<feature type="compositionally biased region" description="Pro residues" evidence="2">
    <location>
        <begin position="321"/>
        <end position="332"/>
    </location>
</feature>
<keyword evidence="1" id="KW-0227">DNA damage</keyword>
<dbReference type="EMBL" id="JAZEWV010000002">
    <property type="protein sequence ID" value="MEE4541140.1"/>
    <property type="molecule type" value="Genomic_DNA"/>
</dbReference>
<dbReference type="SUPFAM" id="SSF56672">
    <property type="entry name" value="DNA/RNA polymerases"/>
    <property type="match status" value="1"/>
</dbReference>
<accession>A0ABU7P5R6</accession>
<organism evidence="4 5">
    <name type="scientific">Actinacidiphila polyblastidii</name>
    <dbReference type="NCBI Taxonomy" id="3110430"/>
    <lineage>
        <taxon>Bacteria</taxon>
        <taxon>Bacillati</taxon>
        <taxon>Actinomycetota</taxon>
        <taxon>Actinomycetes</taxon>
        <taxon>Kitasatosporales</taxon>
        <taxon>Streptomycetaceae</taxon>
        <taxon>Actinacidiphila</taxon>
    </lineage>
</organism>
<dbReference type="InterPro" id="IPR024728">
    <property type="entry name" value="PolY_HhH_motif"/>
</dbReference>
<feature type="region of interest" description="Disordered" evidence="2">
    <location>
        <begin position="310"/>
        <end position="332"/>
    </location>
</feature>
<feature type="domain" description="DNA polymerase Y-family little finger" evidence="3">
    <location>
        <begin position="204"/>
        <end position="291"/>
    </location>
</feature>
<protein>
    <recommendedName>
        <fullName evidence="3">DNA polymerase Y-family little finger domain-containing protein</fullName>
    </recommendedName>
</protein>
<evidence type="ECO:0000259" key="3">
    <source>
        <dbReference type="Pfam" id="PF11799"/>
    </source>
</evidence>
<dbReference type="InterPro" id="IPR050356">
    <property type="entry name" value="SulA_CellDiv_inhibitor"/>
</dbReference>
<evidence type="ECO:0000313" key="5">
    <source>
        <dbReference type="Proteomes" id="UP001344658"/>
    </source>
</evidence>